<dbReference type="Proteomes" id="UP000029055">
    <property type="component" value="Unassembled WGS sequence"/>
</dbReference>
<dbReference type="EMBL" id="JGZR01000003">
    <property type="protein sequence ID" value="KFJ04549.1"/>
    <property type="molecule type" value="Genomic_DNA"/>
</dbReference>
<feature type="binding site" evidence="7">
    <location>
        <position position="145"/>
    </location>
    <ligand>
        <name>Zn(2+)</name>
        <dbReference type="ChEBI" id="CHEBI:29105"/>
    </ligand>
</feature>
<keyword evidence="4" id="KW-0805">Transcription regulation</keyword>
<evidence type="ECO:0000256" key="1">
    <source>
        <dbReference type="ARBA" id="ARBA00007957"/>
    </source>
</evidence>
<dbReference type="Gene3D" id="1.10.10.10">
    <property type="entry name" value="Winged helix-like DNA-binding domain superfamily/Winged helix DNA-binding domain"/>
    <property type="match status" value="1"/>
</dbReference>
<dbReference type="InterPro" id="IPR002481">
    <property type="entry name" value="FUR"/>
</dbReference>
<organism evidence="8 9">
    <name type="scientific">Bifidobacterium subtile</name>
    <dbReference type="NCBI Taxonomy" id="77635"/>
    <lineage>
        <taxon>Bacteria</taxon>
        <taxon>Bacillati</taxon>
        <taxon>Actinomycetota</taxon>
        <taxon>Actinomycetes</taxon>
        <taxon>Bifidobacteriales</taxon>
        <taxon>Bifidobacteriaceae</taxon>
        <taxon>Bifidobacterium</taxon>
    </lineage>
</organism>
<evidence type="ECO:0000256" key="4">
    <source>
        <dbReference type="ARBA" id="ARBA00023015"/>
    </source>
</evidence>
<dbReference type="CDD" id="cd07153">
    <property type="entry name" value="Fur_like"/>
    <property type="match status" value="1"/>
</dbReference>
<evidence type="ECO:0000256" key="5">
    <source>
        <dbReference type="ARBA" id="ARBA00023125"/>
    </source>
</evidence>
<dbReference type="AlphaFoldDB" id="A0A087E9U8"/>
<dbReference type="InterPro" id="IPR043135">
    <property type="entry name" value="Fur_C"/>
</dbReference>
<evidence type="ECO:0000256" key="3">
    <source>
        <dbReference type="ARBA" id="ARBA00022833"/>
    </source>
</evidence>
<dbReference type="InterPro" id="IPR036390">
    <property type="entry name" value="WH_DNA-bd_sf"/>
</dbReference>
<dbReference type="OrthoDB" id="8659436at2"/>
<protein>
    <submittedName>
        <fullName evidence="8">Ferric uptake regulator, Fur family</fullName>
    </submittedName>
</protein>
<reference evidence="8 9" key="1">
    <citation type="submission" date="2014-03" db="EMBL/GenBank/DDBJ databases">
        <title>Genomics of Bifidobacteria.</title>
        <authorList>
            <person name="Ventura M."/>
            <person name="Milani C."/>
            <person name="Lugli G.A."/>
        </authorList>
    </citation>
    <scope>NUCLEOTIDE SEQUENCE [LARGE SCALE GENOMIC DNA]</scope>
    <source>
        <strain evidence="8 9">LMG 11597</strain>
    </source>
</reference>
<proteinExistence type="inferred from homology"/>
<feature type="binding site" evidence="7">
    <location>
        <position position="102"/>
    </location>
    <ligand>
        <name>Zn(2+)</name>
        <dbReference type="ChEBI" id="CHEBI:29105"/>
    </ligand>
</feature>
<dbReference type="RefSeq" id="WP_024462839.1">
    <property type="nucleotide sequence ID" value="NZ_CP062939.1"/>
</dbReference>
<evidence type="ECO:0000256" key="2">
    <source>
        <dbReference type="ARBA" id="ARBA00022491"/>
    </source>
</evidence>
<keyword evidence="9" id="KW-1185">Reference proteome</keyword>
<comment type="caution">
    <text evidence="8">The sequence shown here is derived from an EMBL/GenBank/DDBJ whole genome shotgun (WGS) entry which is preliminary data.</text>
</comment>
<comment type="cofactor">
    <cofactor evidence="7">
        <name>Zn(2+)</name>
        <dbReference type="ChEBI" id="CHEBI:29105"/>
    </cofactor>
    <text evidence="7">Binds 1 zinc ion per subunit.</text>
</comment>
<keyword evidence="2" id="KW-0678">Repressor</keyword>
<gene>
    <name evidence="8" type="ORF">BISU_0556</name>
</gene>
<keyword evidence="7" id="KW-0479">Metal-binding</keyword>
<dbReference type="GO" id="GO:0000976">
    <property type="term" value="F:transcription cis-regulatory region binding"/>
    <property type="evidence" value="ECO:0007669"/>
    <property type="project" value="TreeGrafter"/>
</dbReference>
<sequence length="168" mass="18430">MDLELKERHGVRDLDSLLHDRGLRNTPQRQLIYRIVASSPQHLSAVDVQQRLEDTMPGISLPTVYATLDLFAELGIVRKMALAEGPVLYDTGQRHPHAHMVCRQCGRIFDLDILPVNDADVAAAANQGFQVDSGDLVLHGLCADCQARGRISAVNAVTAVTKEQRKAA</sequence>
<keyword evidence="5" id="KW-0238">DNA-binding</keyword>
<evidence type="ECO:0000313" key="9">
    <source>
        <dbReference type="Proteomes" id="UP000029055"/>
    </source>
</evidence>
<evidence type="ECO:0000313" key="8">
    <source>
        <dbReference type="EMBL" id="KFJ04549.1"/>
    </source>
</evidence>
<feature type="binding site" evidence="7">
    <location>
        <position position="142"/>
    </location>
    <ligand>
        <name>Zn(2+)</name>
        <dbReference type="ChEBI" id="CHEBI:29105"/>
    </ligand>
</feature>
<dbReference type="Pfam" id="PF01475">
    <property type="entry name" value="FUR"/>
    <property type="match status" value="1"/>
</dbReference>
<dbReference type="GO" id="GO:0003700">
    <property type="term" value="F:DNA-binding transcription factor activity"/>
    <property type="evidence" value="ECO:0007669"/>
    <property type="project" value="InterPro"/>
</dbReference>
<dbReference type="SUPFAM" id="SSF46785">
    <property type="entry name" value="Winged helix' DNA-binding domain"/>
    <property type="match status" value="1"/>
</dbReference>
<dbReference type="GO" id="GO:0008270">
    <property type="term" value="F:zinc ion binding"/>
    <property type="evidence" value="ECO:0007669"/>
    <property type="project" value="TreeGrafter"/>
</dbReference>
<evidence type="ECO:0000256" key="6">
    <source>
        <dbReference type="ARBA" id="ARBA00023163"/>
    </source>
</evidence>
<comment type="similarity">
    <text evidence="1">Belongs to the Fur family.</text>
</comment>
<dbReference type="GO" id="GO:1900376">
    <property type="term" value="P:regulation of secondary metabolite biosynthetic process"/>
    <property type="evidence" value="ECO:0007669"/>
    <property type="project" value="TreeGrafter"/>
</dbReference>
<evidence type="ECO:0000256" key="7">
    <source>
        <dbReference type="PIRSR" id="PIRSR602481-1"/>
    </source>
</evidence>
<dbReference type="GO" id="GO:0045892">
    <property type="term" value="P:negative regulation of DNA-templated transcription"/>
    <property type="evidence" value="ECO:0007669"/>
    <property type="project" value="TreeGrafter"/>
</dbReference>
<dbReference type="eggNOG" id="COG0735">
    <property type="taxonomic scope" value="Bacteria"/>
</dbReference>
<dbReference type="PANTHER" id="PTHR33202:SF7">
    <property type="entry name" value="FERRIC UPTAKE REGULATION PROTEIN"/>
    <property type="match status" value="1"/>
</dbReference>
<keyword evidence="6" id="KW-0804">Transcription</keyword>
<feature type="binding site" evidence="7">
    <location>
        <position position="105"/>
    </location>
    <ligand>
        <name>Zn(2+)</name>
        <dbReference type="ChEBI" id="CHEBI:29105"/>
    </ligand>
</feature>
<keyword evidence="3 7" id="KW-0862">Zinc</keyword>
<dbReference type="InterPro" id="IPR036388">
    <property type="entry name" value="WH-like_DNA-bd_sf"/>
</dbReference>
<dbReference type="STRING" id="77635.BISU_0556"/>
<dbReference type="PANTHER" id="PTHR33202">
    <property type="entry name" value="ZINC UPTAKE REGULATION PROTEIN"/>
    <property type="match status" value="1"/>
</dbReference>
<accession>A0A087E9U8</accession>
<dbReference type="Gene3D" id="3.30.1490.190">
    <property type="match status" value="1"/>
</dbReference>
<name>A0A087E9U8_9BIFI</name>